<evidence type="ECO:0000256" key="14">
    <source>
        <dbReference type="HAMAP-Rule" id="MF_01396"/>
    </source>
</evidence>
<name>A0A1F7J6N2_9BACT</name>
<dbReference type="GO" id="GO:0005886">
    <property type="term" value="C:plasma membrane"/>
    <property type="evidence" value="ECO:0007669"/>
    <property type="project" value="UniProtKB-SubCell"/>
</dbReference>
<dbReference type="FunFam" id="1.20.20.10:FF:000004">
    <property type="entry name" value="ATP synthase subunit c"/>
    <property type="match status" value="1"/>
</dbReference>
<dbReference type="InterPro" id="IPR002379">
    <property type="entry name" value="ATPase_proteolipid_c-like_dom"/>
</dbReference>
<dbReference type="HAMAP" id="MF_01396">
    <property type="entry name" value="ATP_synth_c_bact"/>
    <property type="match status" value="1"/>
</dbReference>
<dbReference type="NCBIfam" id="TIGR01260">
    <property type="entry name" value="ATP_synt_c"/>
    <property type="match status" value="1"/>
</dbReference>
<evidence type="ECO:0000259" key="15">
    <source>
        <dbReference type="Pfam" id="PF00137"/>
    </source>
</evidence>
<evidence type="ECO:0000256" key="3">
    <source>
        <dbReference type="ARBA" id="ARBA00022448"/>
    </source>
</evidence>
<accession>A0A1F7J6N2</accession>
<gene>
    <name evidence="14" type="primary">atpE</name>
    <name evidence="16" type="ORF">A3B50_04795</name>
</gene>
<dbReference type="PROSITE" id="PS00605">
    <property type="entry name" value="ATPASE_C"/>
    <property type="match status" value="1"/>
</dbReference>
<dbReference type="Pfam" id="PF00137">
    <property type="entry name" value="ATP-synt_C"/>
    <property type="match status" value="1"/>
</dbReference>
<feature type="site" description="Reversibly protonated during proton transport" evidence="14">
    <location>
        <position position="59"/>
    </location>
</feature>
<organism evidence="16 17">
    <name type="scientific">Candidatus Roizmanbacteria bacterium RIFCSPLOWO2_01_FULL_40_42</name>
    <dbReference type="NCBI Taxonomy" id="1802066"/>
    <lineage>
        <taxon>Bacteria</taxon>
        <taxon>Candidatus Roizmaniibacteriota</taxon>
    </lineage>
</organism>
<dbReference type="GO" id="GO:0033177">
    <property type="term" value="C:proton-transporting two-sector ATPase complex, proton-transporting domain"/>
    <property type="evidence" value="ECO:0007669"/>
    <property type="project" value="InterPro"/>
</dbReference>
<keyword evidence="10 14" id="KW-0446">Lipid-binding</keyword>
<dbReference type="InterPro" id="IPR000454">
    <property type="entry name" value="ATP_synth_F0_csu"/>
</dbReference>
<dbReference type="AlphaFoldDB" id="A0A1F7J6N2"/>
<evidence type="ECO:0000256" key="11">
    <source>
        <dbReference type="ARBA" id="ARBA00023136"/>
    </source>
</evidence>
<evidence type="ECO:0000256" key="13">
    <source>
        <dbReference type="ARBA" id="ARBA00025198"/>
    </source>
</evidence>
<dbReference type="GO" id="GO:0045259">
    <property type="term" value="C:proton-transporting ATP synthase complex"/>
    <property type="evidence" value="ECO:0007669"/>
    <property type="project" value="UniProtKB-KW"/>
</dbReference>
<keyword evidence="7 14" id="KW-0375">Hydrogen ion transport</keyword>
<proteinExistence type="inferred from homology"/>
<dbReference type="SUPFAM" id="SSF81333">
    <property type="entry name" value="F1F0 ATP synthase subunit C"/>
    <property type="match status" value="1"/>
</dbReference>
<keyword evidence="8 14" id="KW-1133">Transmembrane helix</keyword>
<dbReference type="GO" id="GO:0008289">
    <property type="term" value="F:lipid binding"/>
    <property type="evidence" value="ECO:0007669"/>
    <property type="project" value="UniProtKB-KW"/>
</dbReference>
<dbReference type="Gene3D" id="1.20.20.10">
    <property type="entry name" value="F1F0 ATP synthase subunit C"/>
    <property type="match status" value="1"/>
</dbReference>
<reference evidence="16 17" key="1">
    <citation type="journal article" date="2016" name="Nat. Commun.">
        <title>Thousands of microbial genomes shed light on interconnected biogeochemical processes in an aquifer system.</title>
        <authorList>
            <person name="Anantharaman K."/>
            <person name="Brown C.T."/>
            <person name="Hug L.A."/>
            <person name="Sharon I."/>
            <person name="Castelle C.J."/>
            <person name="Probst A.J."/>
            <person name="Thomas B.C."/>
            <person name="Singh A."/>
            <person name="Wilkins M.J."/>
            <person name="Karaoz U."/>
            <person name="Brodie E.L."/>
            <person name="Williams K.H."/>
            <person name="Hubbard S.S."/>
            <person name="Banfield J.F."/>
        </authorList>
    </citation>
    <scope>NUCLEOTIDE SEQUENCE [LARGE SCALE GENOMIC DNA]</scope>
</reference>
<keyword evidence="3 14" id="KW-0813">Transport</keyword>
<dbReference type="InterPro" id="IPR020537">
    <property type="entry name" value="ATP_synth_F0_csu_DDCD_BS"/>
</dbReference>
<evidence type="ECO:0000256" key="9">
    <source>
        <dbReference type="ARBA" id="ARBA00023065"/>
    </source>
</evidence>
<comment type="function">
    <text evidence="13 14">F(1)F(0) ATP synthase produces ATP from ADP in the presence of a proton or sodium gradient. F-type ATPases consist of two structural domains, F(1) containing the extramembraneous catalytic core and F(0) containing the membrane proton channel, linked together by a central stalk and a peripheral stalk. During catalysis, ATP synthesis in the catalytic domain of F(1) is coupled via a rotary mechanism of the central stalk subunits to proton translocation.</text>
</comment>
<protein>
    <recommendedName>
        <fullName evidence="14">ATP synthase subunit c</fullName>
    </recommendedName>
    <alternativeName>
        <fullName evidence="14">ATP synthase F(0) sector subunit c</fullName>
    </alternativeName>
    <alternativeName>
        <fullName evidence="14">F-type ATPase subunit c</fullName>
        <shortName evidence="14">F-ATPase subunit c</shortName>
    </alternativeName>
    <alternativeName>
        <fullName evidence="14">Lipid-binding protein</fullName>
    </alternativeName>
</protein>
<dbReference type="InterPro" id="IPR005953">
    <property type="entry name" value="ATP_synth_csu_bac/chlpt"/>
</dbReference>
<sequence length="75" mass="7530">MTPESAKLLATALAIGLGVIGPGIGIGIVAGKAVEALGRNPEAEATIRATMILGIAFTEGLAIFALVIALLIRFT</sequence>
<evidence type="ECO:0000256" key="10">
    <source>
        <dbReference type="ARBA" id="ARBA00023121"/>
    </source>
</evidence>
<evidence type="ECO:0000256" key="8">
    <source>
        <dbReference type="ARBA" id="ARBA00022989"/>
    </source>
</evidence>
<evidence type="ECO:0000256" key="2">
    <source>
        <dbReference type="ARBA" id="ARBA00006704"/>
    </source>
</evidence>
<dbReference type="InterPro" id="IPR038662">
    <property type="entry name" value="ATP_synth_F0_csu_sf"/>
</dbReference>
<dbReference type="PRINTS" id="PR00124">
    <property type="entry name" value="ATPASEC"/>
</dbReference>
<dbReference type="EMBL" id="MGAQ01000002">
    <property type="protein sequence ID" value="OGK51280.1"/>
    <property type="molecule type" value="Genomic_DNA"/>
</dbReference>
<keyword evidence="4 14" id="KW-1003">Cell membrane</keyword>
<evidence type="ECO:0000256" key="6">
    <source>
        <dbReference type="ARBA" id="ARBA00022692"/>
    </source>
</evidence>
<feature type="domain" description="V-ATPase proteolipid subunit C-like" evidence="15">
    <location>
        <begin position="9"/>
        <end position="72"/>
    </location>
</feature>
<keyword evidence="11 14" id="KW-0472">Membrane</keyword>
<evidence type="ECO:0000256" key="1">
    <source>
        <dbReference type="ARBA" id="ARBA00004141"/>
    </source>
</evidence>
<feature type="transmembrane region" description="Helical" evidence="14">
    <location>
        <begin position="47"/>
        <end position="72"/>
    </location>
</feature>
<keyword evidence="12 14" id="KW-0066">ATP synthesis</keyword>
<evidence type="ECO:0000256" key="7">
    <source>
        <dbReference type="ARBA" id="ARBA00022781"/>
    </source>
</evidence>
<evidence type="ECO:0000256" key="5">
    <source>
        <dbReference type="ARBA" id="ARBA00022547"/>
    </source>
</evidence>
<comment type="caution">
    <text evidence="16">The sequence shown here is derived from an EMBL/GenBank/DDBJ whole genome shotgun (WGS) entry which is preliminary data.</text>
</comment>
<evidence type="ECO:0000313" key="17">
    <source>
        <dbReference type="Proteomes" id="UP000178558"/>
    </source>
</evidence>
<comment type="similarity">
    <text evidence="2 14">Belongs to the ATPase C chain family.</text>
</comment>
<keyword evidence="9 14" id="KW-0406">Ion transport</keyword>
<evidence type="ECO:0000256" key="12">
    <source>
        <dbReference type="ARBA" id="ARBA00023310"/>
    </source>
</evidence>
<dbReference type="PANTHER" id="PTHR10031:SF0">
    <property type="entry name" value="ATPASE PROTEIN 9"/>
    <property type="match status" value="1"/>
</dbReference>
<keyword evidence="6 14" id="KW-0812">Transmembrane</keyword>
<dbReference type="PANTHER" id="PTHR10031">
    <property type="entry name" value="ATP SYNTHASE LIPID-BINDING PROTEIN, MITOCHONDRIAL"/>
    <property type="match status" value="1"/>
</dbReference>
<dbReference type="GO" id="GO:0046933">
    <property type="term" value="F:proton-transporting ATP synthase activity, rotational mechanism"/>
    <property type="evidence" value="ECO:0007669"/>
    <property type="project" value="UniProtKB-UniRule"/>
</dbReference>
<evidence type="ECO:0000256" key="4">
    <source>
        <dbReference type="ARBA" id="ARBA00022475"/>
    </source>
</evidence>
<comment type="subcellular location">
    <subcellularLocation>
        <location evidence="14">Cell membrane</location>
        <topology evidence="14">Multi-pass membrane protein</topology>
    </subcellularLocation>
    <subcellularLocation>
        <location evidence="1">Membrane</location>
        <topology evidence="1">Multi-pass membrane protein</topology>
    </subcellularLocation>
</comment>
<keyword evidence="5 14" id="KW-0138">CF(0)</keyword>
<comment type="caution">
    <text evidence="14">Lacks conserved residue(s) required for the propagation of feature annotation.</text>
</comment>
<comment type="function">
    <text evidence="14">Key component of the F(0) channel; it plays a direct role in translocation across the membrane. A homomeric c-ring of between 10-14 subunits forms the central stalk rotor element with the F(1) delta and epsilon subunits.</text>
</comment>
<dbReference type="InterPro" id="IPR035921">
    <property type="entry name" value="F/V-ATP_Csub_sf"/>
</dbReference>
<evidence type="ECO:0000313" key="16">
    <source>
        <dbReference type="EMBL" id="OGK51280.1"/>
    </source>
</evidence>
<dbReference type="Proteomes" id="UP000178558">
    <property type="component" value="Unassembled WGS sequence"/>
</dbReference>